<organism evidence="2 3">
    <name type="scientific">Rhizophagus irregularis</name>
    <dbReference type="NCBI Taxonomy" id="588596"/>
    <lineage>
        <taxon>Eukaryota</taxon>
        <taxon>Fungi</taxon>
        <taxon>Fungi incertae sedis</taxon>
        <taxon>Mucoromycota</taxon>
        <taxon>Glomeromycotina</taxon>
        <taxon>Glomeromycetes</taxon>
        <taxon>Glomerales</taxon>
        <taxon>Glomeraceae</taxon>
        <taxon>Rhizophagus</taxon>
    </lineage>
</organism>
<accession>A0A2N1M372</accession>
<feature type="non-terminal residue" evidence="2">
    <location>
        <position position="1"/>
    </location>
</feature>
<evidence type="ECO:0000256" key="1">
    <source>
        <dbReference type="SAM" id="MobiDB-lite"/>
    </source>
</evidence>
<gene>
    <name evidence="2" type="ORF">RhiirC2_764488</name>
</gene>
<dbReference type="VEuPathDB" id="FungiDB:FUN_018631"/>
<reference evidence="2 3" key="2">
    <citation type="submission" date="2017-10" db="EMBL/GenBank/DDBJ databases">
        <title>Extensive intraspecific genome diversity in a model arbuscular mycorrhizal fungus.</title>
        <authorList>
            <person name="Chen E.C.H."/>
            <person name="Morin E."/>
            <person name="Baudet D."/>
            <person name="Noel J."/>
            <person name="Ndikumana S."/>
            <person name="Charron P."/>
            <person name="St-Onge C."/>
            <person name="Giorgi J."/>
            <person name="Grigoriev I.V."/>
            <person name="Roux C."/>
            <person name="Martin F.M."/>
            <person name="Corradi N."/>
        </authorList>
    </citation>
    <scope>NUCLEOTIDE SEQUENCE [LARGE SCALE GENOMIC DNA]</scope>
    <source>
        <strain evidence="2 3">C2</strain>
    </source>
</reference>
<dbReference type="CDD" id="cd16448">
    <property type="entry name" value="RING-H2"/>
    <property type="match status" value="1"/>
</dbReference>
<comment type="caution">
    <text evidence="2">The sequence shown here is derived from an EMBL/GenBank/DDBJ whole genome shotgun (WGS) entry which is preliminary data.</text>
</comment>
<dbReference type="VEuPathDB" id="FungiDB:RhiirA1_421503"/>
<evidence type="ECO:0000313" key="2">
    <source>
        <dbReference type="EMBL" id="PKK56075.1"/>
    </source>
</evidence>
<proteinExistence type="predicted"/>
<evidence type="ECO:0000313" key="3">
    <source>
        <dbReference type="Proteomes" id="UP000233469"/>
    </source>
</evidence>
<name>A0A2N1M372_9GLOM</name>
<sequence>PPKHLVYLTCKHIVHYACIDNPRKLCPICPSTDMEPEEEMEIDDDDMVTDAQGSSTTQKKCTRKSTTEKSSSKKKKTTNKDDVSTMLKKLIEELLTNIPDTGEVLEETNASDASSNIGAPSRMNFLYLSNMIDQAEKKNEDATRNVINRYFAFG</sequence>
<protein>
    <recommendedName>
        <fullName evidence="4">RING-type domain-containing protein</fullName>
    </recommendedName>
</protein>
<feature type="compositionally biased region" description="Acidic residues" evidence="1">
    <location>
        <begin position="36"/>
        <end position="48"/>
    </location>
</feature>
<dbReference type="SUPFAM" id="SSF57850">
    <property type="entry name" value="RING/U-box"/>
    <property type="match status" value="1"/>
</dbReference>
<dbReference type="Proteomes" id="UP000233469">
    <property type="component" value="Unassembled WGS sequence"/>
</dbReference>
<reference evidence="2 3" key="1">
    <citation type="submission" date="2016-04" db="EMBL/GenBank/DDBJ databases">
        <title>Genome analyses suggest a sexual origin of heterokaryosis in a supposedly ancient asexual fungus.</title>
        <authorList>
            <person name="Ropars J."/>
            <person name="Sedzielewska K."/>
            <person name="Noel J."/>
            <person name="Charron P."/>
            <person name="Farinelli L."/>
            <person name="Marton T."/>
            <person name="Kruger M."/>
            <person name="Pelin A."/>
            <person name="Brachmann A."/>
            <person name="Corradi N."/>
        </authorList>
    </citation>
    <scope>NUCLEOTIDE SEQUENCE [LARGE SCALE GENOMIC DNA]</scope>
    <source>
        <strain evidence="2 3">C2</strain>
    </source>
</reference>
<dbReference type="AlphaFoldDB" id="A0A2N1M372"/>
<evidence type="ECO:0008006" key="4">
    <source>
        <dbReference type="Google" id="ProtNLM"/>
    </source>
</evidence>
<dbReference type="EMBL" id="LLXL01006257">
    <property type="protein sequence ID" value="PKK56075.1"/>
    <property type="molecule type" value="Genomic_DNA"/>
</dbReference>
<feature type="region of interest" description="Disordered" evidence="1">
    <location>
        <begin position="36"/>
        <end position="82"/>
    </location>
</feature>